<dbReference type="Pfam" id="PF13891">
    <property type="entry name" value="zf-C3HC3H_KANSL2"/>
    <property type="match status" value="2"/>
</dbReference>
<feature type="domain" description="KANL2-like probable zinc-finger" evidence="4">
    <location>
        <begin position="332"/>
        <end position="388"/>
    </location>
</feature>
<evidence type="ECO:0000313" key="6">
    <source>
        <dbReference type="Proteomes" id="UP000242913"/>
    </source>
</evidence>
<name>A0A238BLI3_9BILA</name>
<dbReference type="EMBL" id="KZ270156">
    <property type="protein sequence ID" value="OZC06261.1"/>
    <property type="molecule type" value="Genomic_DNA"/>
</dbReference>
<dbReference type="Proteomes" id="UP000242913">
    <property type="component" value="Unassembled WGS sequence"/>
</dbReference>
<gene>
    <name evidence="5" type="ORF">X798_06752</name>
</gene>
<evidence type="ECO:0000256" key="2">
    <source>
        <dbReference type="ARBA" id="ARBA00023242"/>
    </source>
</evidence>
<dbReference type="GO" id="GO:0005634">
    <property type="term" value="C:nucleus"/>
    <property type="evidence" value="ECO:0007669"/>
    <property type="project" value="UniProtKB-SubCell"/>
</dbReference>
<evidence type="ECO:0000259" key="4">
    <source>
        <dbReference type="Pfam" id="PF13891"/>
    </source>
</evidence>
<keyword evidence="2" id="KW-0539">Nucleus</keyword>
<dbReference type="PANTHER" id="PTHR16198:SF2">
    <property type="entry name" value="INO80 COMPLEX SUBUNIT D"/>
    <property type="match status" value="1"/>
</dbReference>
<dbReference type="SUPFAM" id="SSF81995">
    <property type="entry name" value="beta-sandwich domain of Sec23/24"/>
    <property type="match status" value="1"/>
</dbReference>
<organism evidence="5 6">
    <name type="scientific">Onchocerca flexuosa</name>
    <dbReference type="NCBI Taxonomy" id="387005"/>
    <lineage>
        <taxon>Eukaryota</taxon>
        <taxon>Metazoa</taxon>
        <taxon>Ecdysozoa</taxon>
        <taxon>Nematoda</taxon>
        <taxon>Chromadorea</taxon>
        <taxon>Rhabditida</taxon>
        <taxon>Spirurina</taxon>
        <taxon>Spiruromorpha</taxon>
        <taxon>Filarioidea</taxon>
        <taxon>Onchocercidae</taxon>
        <taxon>Onchocerca</taxon>
    </lineage>
</organism>
<reference evidence="5 6" key="1">
    <citation type="submission" date="2015-12" db="EMBL/GenBank/DDBJ databases">
        <title>Draft genome of the nematode, Onchocerca flexuosa.</title>
        <authorList>
            <person name="Mitreva M."/>
        </authorList>
    </citation>
    <scope>NUCLEOTIDE SEQUENCE [LARGE SCALE GENOMIC DNA]</scope>
    <source>
        <strain evidence="5">Red Deer</strain>
    </source>
</reference>
<comment type="subcellular location">
    <subcellularLocation>
        <location evidence="1">Nucleus</location>
    </subcellularLocation>
</comment>
<keyword evidence="6" id="KW-1185">Reference proteome</keyword>
<feature type="domain" description="KANL2-like probable zinc-finger" evidence="4">
    <location>
        <begin position="877"/>
        <end position="930"/>
    </location>
</feature>
<dbReference type="OrthoDB" id="10038011at2759"/>
<evidence type="ECO:0000256" key="1">
    <source>
        <dbReference type="ARBA" id="ARBA00004123"/>
    </source>
</evidence>
<dbReference type="AlphaFoldDB" id="A0A238BLI3"/>
<feature type="compositionally biased region" description="Polar residues" evidence="3">
    <location>
        <begin position="255"/>
        <end position="269"/>
    </location>
</feature>
<dbReference type="PANTHER" id="PTHR16198">
    <property type="match status" value="1"/>
</dbReference>
<feature type="region of interest" description="Disordered" evidence="3">
    <location>
        <begin position="244"/>
        <end position="277"/>
    </location>
</feature>
<dbReference type="InterPro" id="IPR025927">
    <property type="entry name" value="Znf_KANL2-like"/>
</dbReference>
<proteinExistence type="predicted"/>
<feature type="region of interest" description="Disordered" evidence="3">
    <location>
        <begin position="738"/>
        <end position="760"/>
    </location>
</feature>
<sequence>MTDQATIISDTSCKQQQQQLLQQQQQQLPQQQQLLQQPQQQQQQEQQTHDYHVEDYHASSADGVQKDEKGRIFIIKFITILLIYILSSDEYFRYTVVPASVSFRGVSMKLDLKIDQKTLAAATNFSKVVEEAVSTHLSSSVMPVENDEVDSSLIPNIPPTSTSTAQSFHSISPFTVMEPANSTKESPICDSSVESSTALLGRNELCEQVNEVCSSTVDASPFCDTACSPIQLELQTKLPHGIMNNYIKSPDDTPPASSDEQNRIASQSSNKEELTGLVTAPTGPDNIYLTPCASTSSAEVDAATFSPLVAKRRKEKSTTASHLCEQIDPEKGQCRQRAIVNYRYCIRHILLDPEAPYIQCQHQRKRDTNLLCTNAIRKDKGTIYCSTHLIMNGLMEPRKKKAKTGAVIVESTELSSSCSNNVWNRSGISGKSNLSSTLSPALMDTYEEINCTSRSMEQTCIRNDGVVYNNVLNSAVISVDSVTNKRMVYHFSKTSVANTLPMEGSIITVTAESRNEITAPYDDGISIEDDEYTGLPKLPVHKTIMPLPVTSSYGGVRSTYECPVQATTSQVVRRNLPQLYSRTASQALQPAIMKTRDGVQIPCTQPTMVKQRATANLSKQHPQLAAKLLQAPASTAGQNVVSSLPGAPVRPNFAKSIIPSSLLVSEPRNLLPSTAPRLTSHPEPPRFYKIPEDDKIKSVIKQGKNDIPQKNSIRINEHLYSNFENSAVSAESYTIEAEAQTNEDDGSLPENTSEKSGGSHHLINETFAGLEPSDDEDEENDYLDLRWSEMACNAVSDPSPQGALQVYLVKKQIRLDKNALMKEAVTNAPIMHACKQYPNSVSAALADRASNYGNAASAIFNQKKCTIMILKGDSPPVQCTNNCLPFSNHCAQHISYNLNQKLFNYCAEPCCSQPVLCVDAPKTLKLCAYHYDLRKKKKVEEGLARENAHQSWKQQTPICYVQQQRMQQYEDDIRMNIQHSRYQSQDTGADRLNSVGVGEFCELEMGSASSGNESDVYLASFAKDLEFNFDGREINDMLANFNVTDGENTDILHDQPFSDGVKDEFLQLPTEFNEISGGHNWLDVEQFLISEGVDLSSSSQSSNVSAVSVQQPLSLANDGVSFCDFSSSSTSHQLRS</sequence>
<evidence type="ECO:0000256" key="3">
    <source>
        <dbReference type="SAM" id="MobiDB-lite"/>
    </source>
</evidence>
<evidence type="ECO:0000313" key="5">
    <source>
        <dbReference type="EMBL" id="OZC06261.1"/>
    </source>
</evidence>
<accession>A0A238BLI3</accession>
<protein>
    <recommendedName>
        <fullName evidence="4">KANL2-like probable zinc-finger domain-containing protein</fullName>
    </recommendedName>
</protein>
<feature type="region of interest" description="Disordered" evidence="3">
    <location>
        <begin position="672"/>
        <end position="691"/>
    </location>
</feature>